<dbReference type="KEGG" id="thyd:TTHT_1013"/>
<dbReference type="Gene3D" id="3.40.50.1980">
    <property type="entry name" value="Nitrogenase molybdenum iron protein domain"/>
    <property type="match status" value="3"/>
</dbReference>
<name>A0A7R6PF32_9BACT</name>
<dbReference type="PRINTS" id="PR00691">
    <property type="entry name" value="ADHESINB"/>
</dbReference>
<proteinExistence type="predicted"/>
<dbReference type="EMBL" id="AP017470">
    <property type="protein sequence ID" value="BBB32553.1"/>
    <property type="molecule type" value="Genomic_DNA"/>
</dbReference>
<accession>A0A7R6PF32</accession>
<dbReference type="InterPro" id="IPR050492">
    <property type="entry name" value="Bact_metal-bind_prot9"/>
</dbReference>
<reference evidence="1 2" key="1">
    <citation type="journal article" date="2012" name="Extremophiles">
        <title>Thermotomaculum hydrothermale gen. nov., sp. nov., a novel heterotrophic thermophile within the phylum Acidobacteria from a deep-sea hydrothermal vent chimney in the Southern Okinawa Trough.</title>
        <authorList>
            <person name="Izumi H."/>
            <person name="Nunoura T."/>
            <person name="Miyazaki M."/>
            <person name="Mino S."/>
            <person name="Toki T."/>
            <person name="Takai K."/>
            <person name="Sako Y."/>
            <person name="Sawabe T."/>
            <person name="Nakagawa S."/>
        </authorList>
    </citation>
    <scope>NUCLEOTIDE SEQUENCE [LARGE SCALE GENOMIC DNA]</scope>
    <source>
        <strain evidence="1 2">AC55</strain>
    </source>
</reference>
<dbReference type="GO" id="GO:0046872">
    <property type="term" value="F:metal ion binding"/>
    <property type="evidence" value="ECO:0007669"/>
    <property type="project" value="InterPro"/>
</dbReference>
<dbReference type="InterPro" id="IPR006127">
    <property type="entry name" value="ZnuA-like"/>
</dbReference>
<dbReference type="SUPFAM" id="SSF53807">
    <property type="entry name" value="Helical backbone' metal receptor"/>
    <property type="match status" value="1"/>
</dbReference>
<evidence type="ECO:0000313" key="1">
    <source>
        <dbReference type="EMBL" id="BBB32553.1"/>
    </source>
</evidence>
<protein>
    <submittedName>
        <fullName evidence="1">Zinc transport system substrate-binding protein</fullName>
    </submittedName>
</protein>
<dbReference type="RefSeq" id="WP_201328908.1">
    <property type="nucleotide sequence ID" value="NZ_AP017470.1"/>
</dbReference>
<organism evidence="1 2">
    <name type="scientific">Thermotomaculum hydrothermale</name>
    <dbReference type="NCBI Taxonomy" id="981385"/>
    <lineage>
        <taxon>Bacteria</taxon>
        <taxon>Pseudomonadati</taxon>
        <taxon>Acidobacteriota</taxon>
        <taxon>Holophagae</taxon>
        <taxon>Thermotomaculales</taxon>
        <taxon>Thermotomaculaceae</taxon>
        <taxon>Thermotomaculum</taxon>
    </lineage>
</organism>
<dbReference type="InterPro" id="IPR006129">
    <property type="entry name" value="AdhesinB"/>
</dbReference>
<dbReference type="GO" id="GO:0030001">
    <property type="term" value="P:metal ion transport"/>
    <property type="evidence" value="ECO:0007669"/>
    <property type="project" value="InterPro"/>
</dbReference>
<gene>
    <name evidence="1" type="primary">znuA</name>
    <name evidence="1" type="ORF">TTHT_1013</name>
</gene>
<dbReference type="GO" id="GO:0007155">
    <property type="term" value="P:cell adhesion"/>
    <property type="evidence" value="ECO:0007669"/>
    <property type="project" value="InterPro"/>
</dbReference>
<dbReference type="AlphaFoldDB" id="A0A7R6PF32"/>
<dbReference type="Pfam" id="PF01297">
    <property type="entry name" value="ZnuA"/>
    <property type="match status" value="1"/>
</dbReference>
<dbReference type="Proteomes" id="UP000595564">
    <property type="component" value="Chromosome"/>
</dbReference>
<dbReference type="PANTHER" id="PTHR42953">
    <property type="entry name" value="HIGH-AFFINITY ZINC UPTAKE SYSTEM PROTEIN ZNUA-RELATED"/>
    <property type="match status" value="1"/>
</dbReference>
<evidence type="ECO:0000313" key="2">
    <source>
        <dbReference type="Proteomes" id="UP000595564"/>
    </source>
</evidence>
<keyword evidence="2" id="KW-1185">Reference proteome</keyword>
<sequence length="271" mass="31340">MKKLIIYPLIILFAFGGFAKTKVVTSIFPIADIVSNIVKDKADVKYVIPVNANPHTFEPTPEQAKIIAQADVFIGVSKQFDGWIEKFLKKDAKKYYLQRRPANPHIWLSFIWGNQIISNIKLIFMKLDPKNKKFYTANAIKYSRELSEIHKVYFAKFKSLKTKNVIQYHPAWEYLAKDLKLNIIGTIYTGESKRVSIAHLTSILKIGKKRGADALLCRLNTKDKVIDIYERELKLKRVELDPIGDPKSKDRNSYINLLIYNCEKIYQALNQ</sequence>